<evidence type="ECO:0000256" key="16">
    <source>
        <dbReference type="ARBA" id="ARBA00047899"/>
    </source>
</evidence>
<comment type="catalytic activity">
    <reaction evidence="16">
        <text>L-threonyl-[protein] + ATP = O-phospho-L-threonyl-[protein] + ADP + H(+)</text>
        <dbReference type="Rhea" id="RHEA:46608"/>
        <dbReference type="Rhea" id="RHEA-COMP:11060"/>
        <dbReference type="Rhea" id="RHEA-COMP:11605"/>
        <dbReference type="ChEBI" id="CHEBI:15378"/>
        <dbReference type="ChEBI" id="CHEBI:30013"/>
        <dbReference type="ChEBI" id="CHEBI:30616"/>
        <dbReference type="ChEBI" id="CHEBI:61977"/>
        <dbReference type="ChEBI" id="CHEBI:456216"/>
        <dbReference type="EC" id="2.7.11.1"/>
    </reaction>
</comment>
<feature type="domain" description="Malectin" evidence="18">
    <location>
        <begin position="262"/>
        <end position="383"/>
    </location>
</feature>
<dbReference type="SUPFAM" id="SSF52058">
    <property type="entry name" value="L domain-like"/>
    <property type="match status" value="1"/>
</dbReference>
<keyword evidence="5" id="KW-0723">Serine/threonine-protein kinase</keyword>
<evidence type="ECO:0000256" key="12">
    <source>
        <dbReference type="ARBA" id="ARBA00022840"/>
    </source>
</evidence>
<keyword evidence="11" id="KW-0547">Nucleotide-binding</keyword>
<keyword evidence="6" id="KW-0597">Phosphoprotein</keyword>
<evidence type="ECO:0000256" key="13">
    <source>
        <dbReference type="ARBA" id="ARBA00023136"/>
    </source>
</evidence>
<dbReference type="GO" id="GO:0005524">
    <property type="term" value="F:ATP binding"/>
    <property type="evidence" value="ECO:0007669"/>
    <property type="project" value="UniProtKB-KW"/>
</dbReference>
<evidence type="ECO:0000256" key="2">
    <source>
        <dbReference type="ARBA" id="ARBA00004479"/>
    </source>
</evidence>
<evidence type="ECO:0000256" key="3">
    <source>
        <dbReference type="ARBA" id="ARBA00012513"/>
    </source>
</evidence>
<evidence type="ECO:0000256" key="1">
    <source>
        <dbReference type="ARBA" id="ARBA00004236"/>
    </source>
</evidence>
<evidence type="ECO:0000256" key="6">
    <source>
        <dbReference type="ARBA" id="ARBA00022553"/>
    </source>
</evidence>
<accession>A0AA87ZZE5</accession>
<keyword evidence="10" id="KW-0677">Repeat</keyword>
<keyword evidence="20" id="KW-1185">Reference proteome</keyword>
<dbReference type="InterPro" id="IPR032675">
    <property type="entry name" value="LRR_dom_sf"/>
</dbReference>
<keyword evidence="15" id="KW-0325">Glycoprotein</keyword>
<evidence type="ECO:0000259" key="18">
    <source>
        <dbReference type="Pfam" id="PF11721"/>
    </source>
</evidence>
<dbReference type="Gene3D" id="3.80.10.10">
    <property type="entry name" value="Ribonuclease Inhibitor"/>
    <property type="match status" value="1"/>
</dbReference>
<evidence type="ECO:0000256" key="8">
    <source>
        <dbReference type="ARBA" id="ARBA00022679"/>
    </source>
</evidence>
<sequence>MLPPELVNLTYLERVDFTRNFLHGSLPAIWSTMKYLNHISLTANRLSGEIPKEWGNFPSLTYLSIEANNLSGAIPEELGNLVNLTNLHFSSNKFVGTLPKSLANLKKLTDFRLSDNYFEGPIPDFIANFTRLIKLQLYATGLEGPIPAGIFQKLENLTDLRITDMAGPKSEFPDLQFKQEKIFLVLRNVNLSGTIPTKIWESISSMIMLFLAGNKFKGSVPNSFLVNSKIDNMYVLIYIVICPIMTLLGQIPRAIGEDRRSSLHINCGGPSVTIKNDDGSLSYDGDITDGYAAAKSHTGKYWGFSSTGDFMDDGDDIRNYIVENKDLFGDSKPLYTTARRSPLSLTYFACLENGTYTVKLHFAELIFGKFSGIGKRIFDIYIQV</sequence>
<comment type="subcellular location">
    <subcellularLocation>
        <location evidence="1">Cell membrane</location>
    </subcellularLocation>
    <subcellularLocation>
        <location evidence="2">Membrane</location>
        <topology evidence="2">Single-pass type I membrane protein</topology>
    </subcellularLocation>
</comment>
<dbReference type="PANTHER" id="PTHR48006">
    <property type="entry name" value="LEUCINE-RICH REPEAT-CONTAINING PROTEIN DDB_G0281931-RELATED"/>
    <property type="match status" value="1"/>
</dbReference>
<dbReference type="Proteomes" id="UP001187192">
    <property type="component" value="Unassembled WGS sequence"/>
</dbReference>
<evidence type="ECO:0000313" key="19">
    <source>
        <dbReference type="EMBL" id="GMN43457.1"/>
    </source>
</evidence>
<evidence type="ECO:0000256" key="14">
    <source>
        <dbReference type="ARBA" id="ARBA00023170"/>
    </source>
</evidence>
<gene>
    <name evidence="19" type="ORF">TIFTF001_012661</name>
</gene>
<evidence type="ECO:0000313" key="20">
    <source>
        <dbReference type="Proteomes" id="UP001187192"/>
    </source>
</evidence>
<dbReference type="InterPro" id="IPR021720">
    <property type="entry name" value="Malectin_dom"/>
</dbReference>
<evidence type="ECO:0000256" key="11">
    <source>
        <dbReference type="ARBA" id="ARBA00022741"/>
    </source>
</evidence>
<dbReference type="GO" id="GO:0004674">
    <property type="term" value="F:protein serine/threonine kinase activity"/>
    <property type="evidence" value="ECO:0007669"/>
    <property type="project" value="UniProtKB-KW"/>
</dbReference>
<evidence type="ECO:0000256" key="9">
    <source>
        <dbReference type="ARBA" id="ARBA00022729"/>
    </source>
</evidence>
<keyword evidence="5" id="KW-0418">Kinase</keyword>
<dbReference type="InterPro" id="IPR001611">
    <property type="entry name" value="Leu-rich_rpt"/>
</dbReference>
<dbReference type="Gene3D" id="2.60.120.430">
    <property type="entry name" value="Galactose-binding lectin"/>
    <property type="match status" value="1"/>
</dbReference>
<dbReference type="Pfam" id="PF11721">
    <property type="entry name" value="Malectin"/>
    <property type="match status" value="1"/>
</dbReference>
<keyword evidence="7" id="KW-0433">Leucine-rich repeat</keyword>
<proteinExistence type="predicted"/>
<protein>
    <recommendedName>
        <fullName evidence="3">non-specific serine/threonine protein kinase</fullName>
        <ecNumber evidence="3">2.7.11.1</ecNumber>
    </recommendedName>
</protein>
<evidence type="ECO:0000256" key="10">
    <source>
        <dbReference type="ARBA" id="ARBA00022737"/>
    </source>
</evidence>
<keyword evidence="9" id="KW-0732">Signal</keyword>
<comment type="catalytic activity">
    <reaction evidence="17">
        <text>L-seryl-[protein] + ATP = O-phospho-L-seryl-[protein] + ADP + H(+)</text>
        <dbReference type="Rhea" id="RHEA:17989"/>
        <dbReference type="Rhea" id="RHEA-COMP:9863"/>
        <dbReference type="Rhea" id="RHEA-COMP:11604"/>
        <dbReference type="ChEBI" id="CHEBI:15378"/>
        <dbReference type="ChEBI" id="CHEBI:29999"/>
        <dbReference type="ChEBI" id="CHEBI:30616"/>
        <dbReference type="ChEBI" id="CHEBI:83421"/>
        <dbReference type="ChEBI" id="CHEBI:456216"/>
        <dbReference type="EC" id="2.7.11.1"/>
    </reaction>
</comment>
<keyword evidence="8" id="KW-0808">Transferase</keyword>
<dbReference type="FunFam" id="3.80.10.10:FF:000299">
    <property type="entry name" value="Piriformospora indica-insensitive protein 2"/>
    <property type="match status" value="1"/>
</dbReference>
<evidence type="ECO:0000256" key="15">
    <source>
        <dbReference type="ARBA" id="ARBA00023180"/>
    </source>
</evidence>
<name>A0AA87ZZE5_FICCA</name>
<dbReference type="AlphaFoldDB" id="A0AA87ZZE5"/>
<keyword evidence="4" id="KW-1003">Cell membrane</keyword>
<dbReference type="EC" id="2.7.11.1" evidence="3"/>
<dbReference type="EMBL" id="BTGU01000016">
    <property type="protein sequence ID" value="GMN43457.1"/>
    <property type="molecule type" value="Genomic_DNA"/>
</dbReference>
<dbReference type="InterPro" id="IPR051824">
    <property type="entry name" value="LRR_Rcpt-Like_S/T_Kinase"/>
</dbReference>
<keyword evidence="13" id="KW-0472">Membrane</keyword>
<organism evidence="19 20">
    <name type="scientific">Ficus carica</name>
    <name type="common">Common fig</name>
    <dbReference type="NCBI Taxonomy" id="3494"/>
    <lineage>
        <taxon>Eukaryota</taxon>
        <taxon>Viridiplantae</taxon>
        <taxon>Streptophyta</taxon>
        <taxon>Embryophyta</taxon>
        <taxon>Tracheophyta</taxon>
        <taxon>Spermatophyta</taxon>
        <taxon>Magnoliopsida</taxon>
        <taxon>eudicotyledons</taxon>
        <taxon>Gunneridae</taxon>
        <taxon>Pentapetalae</taxon>
        <taxon>rosids</taxon>
        <taxon>fabids</taxon>
        <taxon>Rosales</taxon>
        <taxon>Moraceae</taxon>
        <taxon>Ficeae</taxon>
        <taxon>Ficus</taxon>
    </lineage>
</organism>
<evidence type="ECO:0000256" key="17">
    <source>
        <dbReference type="ARBA" id="ARBA00048679"/>
    </source>
</evidence>
<dbReference type="GO" id="GO:0005886">
    <property type="term" value="C:plasma membrane"/>
    <property type="evidence" value="ECO:0007669"/>
    <property type="project" value="UniProtKB-SubCell"/>
</dbReference>
<evidence type="ECO:0000256" key="5">
    <source>
        <dbReference type="ARBA" id="ARBA00022527"/>
    </source>
</evidence>
<keyword evidence="12" id="KW-0067">ATP-binding</keyword>
<evidence type="ECO:0000256" key="4">
    <source>
        <dbReference type="ARBA" id="ARBA00022475"/>
    </source>
</evidence>
<comment type="caution">
    <text evidence="19">The sequence shown here is derived from an EMBL/GenBank/DDBJ whole genome shotgun (WGS) entry which is preliminary data.</text>
</comment>
<dbReference type="Pfam" id="PF00560">
    <property type="entry name" value="LRR_1"/>
    <property type="match status" value="3"/>
</dbReference>
<dbReference type="PANTHER" id="PTHR48006:SF72">
    <property type="entry name" value="LRR RECEPTOR-LIKE SERINE_THREONINE-PROTEIN KINASE RFK1-RELATED"/>
    <property type="match status" value="1"/>
</dbReference>
<keyword evidence="14" id="KW-0675">Receptor</keyword>
<reference evidence="19" key="1">
    <citation type="submission" date="2023-07" db="EMBL/GenBank/DDBJ databases">
        <title>draft genome sequence of fig (Ficus carica).</title>
        <authorList>
            <person name="Takahashi T."/>
            <person name="Nishimura K."/>
        </authorList>
    </citation>
    <scope>NUCLEOTIDE SEQUENCE</scope>
</reference>
<evidence type="ECO:0000256" key="7">
    <source>
        <dbReference type="ARBA" id="ARBA00022614"/>
    </source>
</evidence>